<dbReference type="GO" id="GO:0004888">
    <property type="term" value="F:transmembrane signaling receptor activity"/>
    <property type="evidence" value="ECO:0007669"/>
    <property type="project" value="InterPro"/>
</dbReference>
<keyword evidence="3" id="KW-0807">Transducer</keyword>
<dbReference type="Pfam" id="PF00015">
    <property type="entry name" value="MCPsignal"/>
    <property type="match status" value="1"/>
</dbReference>
<keyword evidence="9" id="KW-1185">Reference proteome</keyword>
<keyword evidence="5" id="KW-1133">Transmembrane helix</keyword>
<dbReference type="PROSITE" id="PS50111">
    <property type="entry name" value="CHEMOTAXIS_TRANSDUC_2"/>
    <property type="match status" value="1"/>
</dbReference>
<dbReference type="InterPro" id="IPR003660">
    <property type="entry name" value="HAMP_dom"/>
</dbReference>
<comment type="caution">
    <text evidence="8">The sequence shown here is derived from an EMBL/GenBank/DDBJ whole genome shotgun (WGS) entry which is preliminary data.</text>
</comment>
<dbReference type="PANTHER" id="PTHR43531:SF11">
    <property type="entry name" value="METHYL-ACCEPTING CHEMOTAXIS PROTEIN 3"/>
    <property type="match status" value="1"/>
</dbReference>
<dbReference type="PROSITE" id="PS50885">
    <property type="entry name" value="HAMP"/>
    <property type="match status" value="1"/>
</dbReference>
<evidence type="ECO:0000256" key="1">
    <source>
        <dbReference type="ARBA" id="ARBA00022500"/>
    </source>
</evidence>
<dbReference type="InterPro" id="IPR004090">
    <property type="entry name" value="Chemotax_Me-accpt_rcpt"/>
</dbReference>
<dbReference type="Proteomes" id="UP000290657">
    <property type="component" value="Unassembled WGS sequence"/>
</dbReference>
<dbReference type="GO" id="GO:0005886">
    <property type="term" value="C:plasma membrane"/>
    <property type="evidence" value="ECO:0007669"/>
    <property type="project" value="TreeGrafter"/>
</dbReference>
<keyword evidence="5" id="KW-0472">Membrane</keyword>
<feature type="transmembrane region" description="Helical" evidence="5">
    <location>
        <begin position="12"/>
        <end position="34"/>
    </location>
</feature>
<dbReference type="GO" id="GO:0006935">
    <property type="term" value="P:chemotaxis"/>
    <property type="evidence" value="ECO:0007669"/>
    <property type="project" value="UniProtKB-KW"/>
</dbReference>
<dbReference type="PANTHER" id="PTHR43531">
    <property type="entry name" value="PROTEIN ICFG"/>
    <property type="match status" value="1"/>
</dbReference>
<dbReference type="InterPro" id="IPR029151">
    <property type="entry name" value="Sensor-like_sf"/>
</dbReference>
<evidence type="ECO:0000256" key="4">
    <source>
        <dbReference type="SAM" id="Coils"/>
    </source>
</evidence>
<protein>
    <submittedName>
        <fullName evidence="8">Chemotaxis protein</fullName>
    </submittedName>
</protein>
<dbReference type="InterPro" id="IPR051310">
    <property type="entry name" value="MCP_chemotaxis"/>
</dbReference>
<dbReference type="SMART" id="SM00283">
    <property type="entry name" value="MA"/>
    <property type="match status" value="1"/>
</dbReference>
<dbReference type="Gene3D" id="3.30.450.20">
    <property type="entry name" value="PAS domain"/>
    <property type="match status" value="1"/>
</dbReference>
<keyword evidence="1" id="KW-0145">Chemotaxis</keyword>
<evidence type="ECO:0000256" key="5">
    <source>
        <dbReference type="SAM" id="Phobius"/>
    </source>
</evidence>
<dbReference type="CDD" id="cd06225">
    <property type="entry name" value="HAMP"/>
    <property type="match status" value="1"/>
</dbReference>
<feature type="coiled-coil region" evidence="4">
    <location>
        <begin position="507"/>
        <end position="534"/>
    </location>
</feature>
<proteinExistence type="inferred from homology"/>
<dbReference type="EMBL" id="PDKN01000001">
    <property type="protein sequence ID" value="RXJ60465.1"/>
    <property type="molecule type" value="Genomic_DNA"/>
</dbReference>
<dbReference type="AlphaFoldDB" id="A0A4Q0XU89"/>
<dbReference type="PRINTS" id="PR00260">
    <property type="entry name" value="CHEMTRNSDUCR"/>
</dbReference>
<dbReference type="InterPro" id="IPR004089">
    <property type="entry name" value="MCPsignal_dom"/>
</dbReference>
<dbReference type="Pfam" id="PF17201">
    <property type="entry name" value="Cache_3-Cache_2"/>
    <property type="match status" value="1"/>
</dbReference>
<feature type="domain" description="HAMP" evidence="7">
    <location>
        <begin position="398"/>
        <end position="445"/>
    </location>
</feature>
<dbReference type="InterPro" id="IPR033462">
    <property type="entry name" value="Cache_3-Cache_2"/>
</dbReference>
<dbReference type="OrthoDB" id="9781638at2"/>
<evidence type="ECO:0000259" key="6">
    <source>
        <dbReference type="PROSITE" id="PS50111"/>
    </source>
</evidence>
<accession>A0A4Q0XU89</accession>
<dbReference type="CDD" id="cd12912">
    <property type="entry name" value="PDC2_MCP_like"/>
    <property type="match status" value="1"/>
</dbReference>
<dbReference type="RefSeq" id="WP_128994601.1">
    <property type="nucleotide sequence ID" value="NZ_PDKN01000001.1"/>
</dbReference>
<evidence type="ECO:0000313" key="9">
    <source>
        <dbReference type="Proteomes" id="UP000290657"/>
    </source>
</evidence>
<organism evidence="8 9">
    <name type="scientific">Candidatus Marinarcus aquaticus</name>
    <dbReference type="NCBI Taxonomy" id="2044504"/>
    <lineage>
        <taxon>Bacteria</taxon>
        <taxon>Pseudomonadati</taxon>
        <taxon>Campylobacterota</taxon>
        <taxon>Epsilonproteobacteria</taxon>
        <taxon>Campylobacterales</taxon>
        <taxon>Arcobacteraceae</taxon>
        <taxon>Candidatus Marinarcus</taxon>
    </lineage>
</organism>
<comment type="similarity">
    <text evidence="2">Belongs to the methyl-accepting chemotaxis (MCP) protein family.</text>
</comment>
<sequence>MLSFKSLKSKFLAYILSTLIILFLIVTIVLSNIISNRSVQESKKGFQASADHISIAFKSLDSNLHNVMNDFMRVFKSYLPYEYEIFPEEIQKVGSIDAPAFFNGDVLLNNNFLPLESFTKRTGVIATVFARMGDDFVRVSTTLEKDDGTRAFGTMLGNKSPALKPILNKETFYGKVKLFGKDYYVVYEPIIEKGEVIGIMFIGYDFTSVLESLKEDIKKIKINEQGYAFMMDNKGTLLIHPSLEGQNVLETKDDQGRFTFKEMISGEDRFMEYNFKGEPKLAYVKHLKGFNAILVVTDGAEDVYSFSKEATMVIAIAFIVTLIVITLLLVILSSKIVETPLKKLNDGLSQFFAFLNQESSNVSALEINGEDEFAQMSTVINHNIEQTQLLLSQDRALIEEVTTVVSKIKEGDFTQRVNSTTHNKSLEQLKNQLNEMLDVTSHNVCSDVNQLKALLLKFKALDFTQRVKNDKGLVAQGLNDLAEIINEMLVENKSMGIQLGKSSTQLLDNMSQLNDSTNDAAANLEETSAALEQITGNIRQNSQNVTKMATLSQNVLTSANDGEKLANETTVSMDDINEQVTLINEAISVIDQIAFQTNILSLNAAVEAATAGEAGKGFAVVAQEVRNLAARSAEAAKEIKEIVENATLKATSGKEIASKMIEGYTTLNQNITQTIDLISDIEMASKEQLQGIEQINDAVNSLDKQTQENAAIANQTNDVAERANVIAKTVLDNANAKEFIGKNDIK</sequence>
<evidence type="ECO:0000259" key="7">
    <source>
        <dbReference type="PROSITE" id="PS50885"/>
    </source>
</evidence>
<dbReference type="SUPFAM" id="SSF58104">
    <property type="entry name" value="Methyl-accepting chemotaxis protein (MCP) signaling domain"/>
    <property type="match status" value="1"/>
</dbReference>
<evidence type="ECO:0000256" key="3">
    <source>
        <dbReference type="PROSITE-ProRule" id="PRU00284"/>
    </source>
</evidence>
<dbReference type="SUPFAM" id="SSF103190">
    <property type="entry name" value="Sensory domain-like"/>
    <property type="match status" value="1"/>
</dbReference>
<dbReference type="Gene3D" id="1.10.287.950">
    <property type="entry name" value="Methyl-accepting chemotaxis protein"/>
    <property type="match status" value="1"/>
</dbReference>
<reference evidence="8 9" key="1">
    <citation type="submission" date="2017-10" db="EMBL/GenBank/DDBJ databases">
        <title>Genomics of the genus Arcobacter.</title>
        <authorList>
            <person name="Perez-Cataluna A."/>
            <person name="Figueras M.J."/>
        </authorList>
    </citation>
    <scope>NUCLEOTIDE SEQUENCE [LARGE SCALE GENOMIC DNA]</scope>
    <source>
        <strain evidence="8 9">CECT 8987</strain>
    </source>
</reference>
<evidence type="ECO:0000256" key="2">
    <source>
        <dbReference type="ARBA" id="ARBA00029447"/>
    </source>
</evidence>
<keyword evidence="4" id="KW-0175">Coiled coil</keyword>
<keyword evidence="5" id="KW-0812">Transmembrane</keyword>
<name>A0A4Q0XU89_9BACT</name>
<gene>
    <name evidence="8" type="ORF">CRV04_00125</name>
</gene>
<dbReference type="CDD" id="cd11386">
    <property type="entry name" value="MCP_signal"/>
    <property type="match status" value="1"/>
</dbReference>
<feature type="transmembrane region" description="Helical" evidence="5">
    <location>
        <begin position="312"/>
        <end position="332"/>
    </location>
</feature>
<evidence type="ECO:0000313" key="8">
    <source>
        <dbReference type="EMBL" id="RXJ60465.1"/>
    </source>
</evidence>
<dbReference type="GO" id="GO:0007165">
    <property type="term" value="P:signal transduction"/>
    <property type="evidence" value="ECO:0007669"/>
    <property type="project" value="UniProtKB-KW"/>
</dbReference>
<feature type="domain" description="Methyl-accepting transducer" evidence="6">
    <location>
        <begin position="495"/>
        <end position="724"/>
    </location>
</feature>